<dbReference type="InterPro" id="IPR035500">
    <property type="entry name" value="NHR-like_dom_sf"/>
</dbReference>
<evidence type="ECO:0000256" key="3">
    <source>
        <dbReference type="ARBA" id="ARBA00023170"/>
    </source>
</evidence>
<dbReference type="Pfam" id="PF00104">
    <property type="entry name" value="Hormone_recep"/>
    <property type="match status" value="1"/>
</dbReference>
<evidence type="ECO:0000259" key="4">
    <source>
        <dbReference type="PROSITE" id="PS51843"/>
    </source>
</evidence>
<protein>
    <submittedName>
        <fullName evidence="6">NR LBD domain-containing protein</fullName>
    </submittedName>
</protein>
<dbReference type="SUPFAM" id="SSF48508">
    <property type="entry name" value="Nuclear receptor ligand-binding domain"/>
    <property type="match status" value="1"/>
</dbReference>
<proteinExistence type="predicted"/>
<name>A0A914DPP2_9BILA</name>
<keyword evidence="5" id="KW-1185">Reference proteome</keyword>
<dbReference type="Gene3D" id="1.10.565.10">
    <property type="entry name" value="Retinoid X Receptor"/>
    <property type="match status" value="1"/>
</dbReference>
<dbReference type="SMART" id="SM00430">
    <property type="entry name" value="HOLI"/>
    <property type="match status" value="1"/>
</dbReference>
<dbReference type="InterPro" id="IPR051152">
    <property type="entry name" value="C.elegans_Orphan_NR"/>
</dbReference>
<dbReference type="AlphaFoldDB" id="A0A914DPP2"/>
<evidence type="ECO:0000256" key="1">
    <source>
        <dbReference type="ARBA" id="ARBA00023015"/>
    </source>
</evidence>
<dbReference type="PROSITE" id="PS51843">
    <property type="entry name" value="NR_LBD"/>
    <property type="match status" value="1"/>
</dbReference>
<keyword evidence="3" id="KW-0675">Receptor</keyword>
<reference evidence="6" key="1">
    <citation type="submission" date="2022-11" db="UniProtKB">
        <authorList>
            <consortium name="WormBaseParasite"/>
        </authorList>
    </citation>
    <scope>IDENTIFICATION</scope>
</reference>
<dbReference type="WBParaSite" id="ACRNAN_scaffold3508.g10987.t1">
    <property type="protein sequence ID" value="ACRNAN_scaffold3508.g10987.t1"/>
    <property type="gene ID" value="ACRNAN_scaffold3508.g10987"/>
</dbReference>
<keyword evidence="2" id="KW-0804">Transcription</keyword>
<dbReference type="PANTHER" id="PTHR45680">
    <property type="entry name" value="NUCLEAR HORMONE RECEPTOR FAMILY"/>
    <property type="match status" value="1"/>
</dbReference>
<dbReference type="PANTHER" id="PTHR45680:SF29">
    <property type="entry name" value="NUCLEAR HORMONE RECEPTOR FAMILY"/>
    <property type="match status" value="1"/>
</dbReference>
<evidence type="ECO:0000313" key="6">
    <source>
        <dbReference type="WBParaSite" id="ACRNAN_scaffold3508.g10987.t1"/>
    </source>
</evidence>
<accession>A0A914DPP2</accession>
<sequence length="248" mass="29477">MQPIEQKVKEILAQPASSLSLAPGIRLTFLQQLCLNFPVFYEEIKPKPPIIMVNQFDRMTSLKFQERFWIGLANLLIKCEQFAELGFEDKWLLYKHAWLIFFKIERYYSTIQTFGTSFNDFRIMYNDTLVLDFNNPDNTIKDVYPQHYEQWKSLWYPIRDKYFKCIVNPMKSLQISRFELIYVLAQILWSATDITGLSEKANRVAEDISDQISNELHDHYVHERHLTNYASRLTKLNKIISATEVRMI</sequence>
<organism evidence="5 6">
    <name type="scientific">Acrobeloides nanus</name>
    <dbReference type="NCBI Taxonomy" id="290746"/>
    <lineage>
        <taxon>Eukaryota</taxon>
        <taxon>Metazoa</taxon>
        <taxon>Ecdysozoa</taxon>
        <taxon>Nematoda</taxon>
        <taxon>Chromadorea</taxon>
        <taxon>Rhabditida</taxon>
        <taxon>Tylenchina</taxon>
        <taxon>Cephalobomorpha</taxon>
        <taxon>Cephaloboidea</taxon>
        <taxon>Cephalobidae</taxon>
        <taxon>Acrobeloides</taxon>
    </lineage>
</organism>
<dbReference type="InterPro" id="IPR000536">
    <property type="entry name" value="Nucl_hrmn_rcpt_lig-bd"/>
</dbReference>
<keyword evidence="1" id="KW-0805">Transcription regulation</keyword>
<dbReference type="Proteomes" id="UP000887540">
    <property type="component" value="Unplaced"/>
</dbReference>
<evidence type="ECO:0000313" key="5">
    <source>
        <dbReference type="Proteomes" id="UP000887540"/>
    </source>
</evidence>
<feature type="domain" description="NR LBD" evidence="4">
    <location>
        <begin position="29"/>
        <end position="248"/>
    </location>
</feature>
<evidence type="ECO:0000256" key="2">
    <source>
        <dbReference type="ARBA" id="ARBA00023163"/>
    </source>
</evidence>